<feature type="compositionally biased region" description="Low complexity" evidence="1">
    <location>
        <begin position="244"/>
        <end position="401"/>
    </location>
</feature>
<gene>
    <name evidence="2" type="ORF">LAZ67_7002264</name>
</gene>
<evidence type="ECO:0000313" key="3">
    <source>
        <dbReference type="Proteomes" id="UP001235939"/>
    </source>
</evidence>
<dbReference type="Proteomes" id="UP001235939">
    <property type="component" value="Chromosome 07"/>
</dbReference>
<dbReference type="PANTHER" id="PTHR34629:SF1">
    <property type="entry name" value="PROLINE-RICH EXTENSIN-LIKE PROTEIN EPR1"/>
    <property type="match status" value="1"/>
</dbReference>
<reference evidence="2 3" key="1">
    <citation type="submission" date="2022-01" db="EMBL/GenBank/DDBJ databases">
        <title>A chromosomal length assembly of Cordylochernes scorpioides.</title>
        <authorList>
            <person name="Zeh D."/>
            <person name="Zeh J."/>
        </authorList>
    </citation>
    <scope>NUCLEOTIDE SEQUENCE [LARGE SCALE GENOMIC DNA]</scope>
    <source>
        <strain evidence="2">IN4F17</strain>
        <tissue evidence="2">Whole Body</tissue>
    </source>
</reference>
<name>A0ABY6KN07_9ARAC</name>
<dbReference type="PANTHER" id="PTHR34629">
    <property type="entry name" value="PROLINE-RICH EXTENSIN-LIKE PROTEIN EPR1"/>
    <property type="match status" value="1"/>
</dbReference>
<keyword evidence="3" id="KW-1185">Reference proteome</keyword>
<feature type="region of interest" description="Disordered" evidence="1">
    <location>
        <begin position="217"/>
        <end position="401"/>
    </location>
</feature>
<sequence length="401" mass="44438">MLLVETSRFENTRKLAYEIMSMFGSTYRCEQLFSLMKGNKSPIRSRITDVHPGSVLKLITANKISPEGCSKCKKDECCAGIFLKRCQPMLKKAYLRKSVLKYPFLGFSRTLCSTLTSANSAKRVHGLVFLIYLEIGLAKYQGTDWLLFDLTLSLYTVLLLMILSTESRVVVYPAALTAVIVNDPVGLTVVIILSDDCSVFTNIFKLGHRCVVDKRYSTTSTTQVTETQPPTEKYTTENRPPTEKPTTSETQSPTEEPTTFETQPPTKEPTTSETQPPTEEPTTSETQPPTEEPTTSETQPPTEEPTTSETQPPTEEPTTSETQPPTEEPTTSETQPPTEEPTASENQPPTEEPTTSETQPPTEEPTTSETQPPTEEPTTSETQPPTEEPTTSETEPTTSEE</sequence>
<accession>A0ABY6KN07</accession>
<dbReference type="InterPro" id="IPR051308">
    <property type="entry name" value="Proline-rich_CW_protein"/>
</dbReference>
<protein>
    <submittedName>
        <fullName evidence="2">Uncharacterized protein</fullName>
    </submittedName>
</protein>
<evidence type="ECO:0000313" key="2">
    <source>
        <dbReference type="EMBL" id="UYV70242.1"/>
    </source>
</evidence>
<dbReference type="EMBL" id="CP092869">
    <property type="protein sequence ID" value="UYV70242.1"/>
    <property type="molecule type" value="Genomic_DNA"/>
</dbReference>
<proteinExistence type="predicted"/>
<feature type="compositionally biased region" description="Low complexity" evidence="1">
    <location>
        <begin position="217"/>
        <end position="232"/>
    </location>
</feature>
<organism evidence="2 3">
    <name type="scientific">Cordylochernes scorpioides</name>
    <dbReference type="NCBI Taxonomy" id="51811"/>
    <lineage>
        <taxon>Eukaryota</taxon>
        <taxon>Metazoa</taxon>
        <taxon>Ecdysozoa</taxon>
        <taxon>Arthropoda</taxon>
        <taxon>Chelicerata</taxon>
        <taxon>Arachnida</taxon>
        <taxon>Pseudoscorpiones</taxon>
        <taxon>Cheliferoidea</taxon>
        <taxon>Chernetidae</taxon>
        <taxon>Cordylochernes</taxon>
    </lineage>
</organism>
<evidence type="ECO:0000256" key="1">
    <source>
        <dbReference type="SAM" id="MobiDB-lite"/>
    </source>
</evidence>